<dbReference type="PROSITE" id="PS50994">
    <property type="entry name" value="INTEGRASE"/>
    <property type="match status" value="1"/>
</dbReference>
<proteinExistence type="predicted"/>
<evidence type="ECO:0000256" key="1">
    <source>
        <dbReference type="SAM" id="MobiDB-lite"/>
    </source>
</evidence>
<dbReference type="Gene3D" id="3.30.420.10">
    <property type="entry name" value="Ribonuclease H-like superfamily/Ribonuclease H"/>
    <property type="match status" value="1"/>
</dbReference>
<dbReference type="AlphaFoldDB" id="X1RCD1"/>
<dbReference type="InterPro" id="IPR036397">
    <property type="entry name" value="RNaseH_sf"/>
</dbReference>
<dbReference type="GO" id="GO:0015074">
    <property type="term" value="P:DNA integration"/>
    <property type="evidence" value="ECO:0007669"/>
    <property type="project" value="InterPro"/>
</dbReference>
<feature type="non-terminal residue" evidence="3">
    <location>
        <position position="1"/>
    </location>
</feature>
<dbReference type="PANTHER" id="PTHR35004:SF6">
    <property type="entry name" value="TRANSPOSASE"/>
    <property type="match status" value="1"/>
</dbReference>
<dbReference type="GO" id="GO:0003676">
    <property type="term" value="F:nucleic acid binding"/>
    <property type="evidence" value="ECO:0007669"/>
    <property type="project" value="InterPro"/>
</dbReference>
<dbReference type="PANTHER" id="PTHR35004">
    <property type="entry name" value="TRANSPOSASE RV3428C-RELATED"/>
    <property type="match status" value="1"/>
</dbReference>
<dbReference type="EMBL" id="BARW01003213">
    <property type="protein sequence ID" value="GAI64661.1"/>
    <property type="molecule type" value="Genomic_DNA"/>
</dbReference>
<feature type="compositionally biased region" description="Basic and acidic residues" evidence="1">
    <location>
        <begin position="185"/>
        <end position="205"/>
    </location>
</feature>
<evidence type="ECO:0000313" key="3">
    <source>
        <dbReference type="EMBL" id="GAI64661.1"/>
    </source>
</evidence>
<dbReference type="InterPro" id="IPR001584">
    <property type="entry name" value="Integrase_cat-core"/>
</dbReference>
<dbReference type="InterPro" id="IPR015378">
    <property type="entry name" value="Transposase-like_Mu_C"/>
</dbReference>
<name>X1RCD1_9ZZZZ</name>
<feature type="domain" description="Integrase catalytic" evidence="2">
    <location>
        <begin position="1"/>
        <end position="80"/>
    </location>
</feature>
<evidence type="ECO:0000259" key="2">
    <source>
        <dbReference type="PROSITE" id="PS50994"/>
    </source>
</evidence>
<sequence>EHITASLGIALIHSRPYKPEGRGKIERFFRTVRGDVLAGFTGTTMEKLNESLDTWLNDIYHQRKHTSTGQSPFQRFAAHMECIRTAPENLRDYFRKVARRRVARDRTITLDGRLYEAPVPLIGKQVTVLYHDYEQVEVTWQGKSYGFLVPVNLNINCRVKRDKNRATDIETSEGSHYTGGQLWSRNEKGKKANETGERKEMEVTS</sequence>
<reference evidence="3" key="1">
    <citation type="journal article" date="2014" name="Front. Microbiol.">
        <title>High frequency of phylogenetically diverse reductive dehalogenase-homologous genes in deep subseafloor sedimentary metagenomes.</title>
        <authorList>
            <person name="Kawai M."/>
            <person name="Futagami T."/>
            <person name="Toyoda A."/>
            <person name="Takaki Y."/>
            <person name="Nishi S."/>
            <person name="Hori S."/>
            <person name="Arai W."/>
            <person name="Tsubouchi T."/>
            <person name="Morono Y."/>
            <person name="Uchiyama I."/>
            <person name="Ito T."/>
            <person name="Fujiyama A."/>
            <person name="Inagaki F."/>
            <person name="Takami H."/>
        </authorList>
    </citation>
    <scope>NUCLEOTIDE SEQUENCE</scope>
    <source>
        <strain evidence="3">Expedition CK06-06</strain>
    </source>
</reference>
<organism evidence="3">
    <name type="scientific">marine sediment metagenome</name>
    <dbReference type="NCBI Taxonomy" id="412755"/>
    <lineage>
        <taxon>unclassified sequences</taxon>
        <taxon>metagenomes</taxon>
        <taxon>ecological metagenomes</taxon>
    </lineage>
</organism>
<protein>
    <recommendedName>
        <fullName evidence="2">Integrase catalytic domain-containing protein</fullName>
    </recommendedName>
</protein>
<accession>X1RCD1</accession>
<dbReference type="SUPFAM" id="SSF53098">
    <property type="entry name" value="Ribonuclease H-like"/>
    <property type="match status" value="1"/>
</dbReference>
<comment type="caution">
    <text evidence="3">The sequence shown here is derived from an EMBL/GenBank/DDBJ whole genome shotgun (WGS) entry which is preliminary data.</text>
</comment>
<dbReference type="Pfam" id="PF13683">
    <property type="entry name" value="rve_3"/>
    <property type="match status" value="1"/>
</dbReference>
<gene>
    <name evidence="3" type="ORF">S12H4_08343</name>
</gene>
<feature type="region of interest" description="Disordered" evidence="1">
    <location>
        <begin position="167"/>
        <end position="205"/>
    </location>
</feature>
<dbReference type="InterPro" id="IPR012337">
    <property type="entry name" value="RNaseH-like_sf"/>
</dbReference>
<dbReference type="Pfam" id="PF09299">
    <property type="entry name" value="Mu-transpos_C"/>
    <property type="match status" value="1"/>
</dbReference>